<dbReference type="EMBL" id="JAVYJV010000004">
    <property type="protein sequence ID" value="KAK4372949.1"/>
    <property type="molecule type" value="Genomic_DNA"/>
</dbReference>
<gene>
    <name evidence="1" type="ORF">RND71_008333</name>
</gene>
<proteinExistence type="predicted"/>
<comment type="caution">
    <text evidence="1">The sequence shown here is derived from an EMBL/GenBank/DDBJ whole genome shotgun (WGS) entry which is preliminary data.</text>
</comment>
<accession>A0AAE1SNH3</accession>
<dbReference type="Proteomes" id="UP001291623">
    <property type="component" value="Unassembled WGS sequence"/>
</dbReference>
<evidence type="ECO:0000313" key="1">
    <source>
        <dbReference type="EMBL" id="KAK4372949.1"/>
    </source>
</evidence>
<organism evidence="1 2">
    <name type="scientific">Anisodus tanguticus</name>
    <dbReference type="NCBI Taxonomy" id="243964"/>
    <lineage>
        <taxon>Eukaryota</taxon>
        <taxon>Viridiplantae</taxon>
        <taxon>Streptophyta</taxon>
        <taxon>Embryophyta</taxon>
        <taxon>Tracheophyta</taxon>
        <taxon>Spermatophyta</taxon>
        <taxon>Magnoliopsida</taxon>
        <taxon>eudicotyledons</taxon>
        <taxon>Gunneridae</taxon>
        <taxon>Pentapetalae</taxon>
        <taxon>asterids</taxon>
        <taxon>lamiids</taxon>
        <taxon>Solanales</taxon>
        <taxon>Solanaceae</taxon>
        <taxon>Solanoideae</taxon>
        <taxon>Hyoscyameae</taxon>
        <taxon>Anisodus</taxon>
    </lineage>
</organism>
<reference evidence="1" key="1">
    <citation type="submission" date="2023-12" db="EMBL/GenBank/DDBJ databases">
        <title>Genome assembly of Anisodus tanguticus.</title>
        <authorList>
            <person name="Wang Y.-J."/>
        </authorList>
    </citation>
    <scope>NUCLEOTIDE SEQUENCE</scope>
    <source>
        <strain evidence="1">KB-2021</strain>
        <tissue evidence="1">Leaf</tissue>
    </source>
</reference>
<dbReference type="AlphaFoldDB" id="A0AAE1SNH3"/>
<keyword evidence="2" id="KW-1185">Reference proteome</keyword>
<name>A0AAE1SNH3_9SOLA</name>
<protein>
    <submittedName>
        <fullName evidence="1">Uncharacterized protein</fullName>
    </submittedName>
</protein>
<evidence type="ECO:0000313" key="2">
    <source>
        <dbReference type="Proteomes" id="UP001291623"/>
    </source>
</evidence>
<sequence>MKMISLMKLFFYDFSIGLNIHFSSLYQLHRPADTLRNIFHYYMVLNIQNLA</sequence>